<reference evidence="6" key="2">
    <citation type="journal article" date="2024" name="Plant">
        <title>Genomic evolution and insights into agronomic trait innovations of Sesamum species.</title>
        <authorList>
            <person name="Miao H."/>
            <person name="Wang L."/>
            <person name="Qu L."/>
            <person name="Liu H."/>
            <person name="Sun Y."/>
            <person name="Le M."/>
            <person name="Wang Q."/>
            <person name="Wei S."/>
            <person name="Zheng Y."/>
            <person name="Lin W."/>
            <person name="Duan Y."/>
            <person name="Cao H."/>
            <person name="Xiong S."/>
            <person name="Wang X."/>
            <person name="Wei L."/>
            <person name="Li C."/>
            <person name="Ma Q."/>
            <person name="Ju M."/>
            <person name="Zhao R."/>
            <person name="Li G."/>
            <person name="Mu C."/>
            <person name="Tian Q."/>
            <person name="Mei H."/>
            <person name="Zhang T."/>
            <person name="Gao T."/>
            <person name="Zhang H."/>
        </authorList>
    </citation>
    <scope>NUCLEOTIDE SEQUENCE</scope>
    <source>
        <strain evidence="6">3651</strain>
    </source>
</reference>
<gene>
    <name evidence="6" type="ORF">Salat_1722500</name>
</gene>
<proteinExistence type="predicted"/>
<dbReference type="EMBL" id="JACGWO010000006">
    <property type="protein sequence ID" value="KAK4425286.1"/>
    <property type="molecule type" value="Genomic_DNA"/>
</dbReference>
<reference evidence="6" key="1">
    <citation type="submission" date="2020-06" db="EMBL/GenBank/DDBJ databases">
        <authorList>
            <person name="Li T."/>
            <person name="Hu X."/>
            <person name="Zhang T."/>
            <person name="Song X."/>
            <person name="Zhang H."/>
            <person name="Dai N."/>
            <person name="Sheng W."/>
            <person name="Hou X."/>
            <person name="Wei L."/>
        </authorList>
    </citation>
    <scope>NUCLEOTIDE SEQUENCE</scope>
    <source>
        <strain evidence="6">3651</strain>
        <tissue evidence="6">Leaf</tissue>
    </source>
</reference>
<dbReference type="Gene3D" id="3.80.10.10">
    <property type="entry name" value="Ribonuclease Inhibitor"/>
    <property type="match status" value="1"/>
</dbReference>
<evidence type="ECO:0000313" key="6">
    <source>
        <dbReference type="EMBL" id="KAK4425286.1"/>
    </source>
</evidence>
<sequence length="472" mass="55393">MAEGMVSHEDRVRGETLRNVAERYLCELANRYMVQVEIDEFSISNKFKSCRLHDLMRDLCLSKGKDEEFLEVIDGHMGTEDASLIYKTSRLAIHLDRVEDDYLGKNKKLQSLLLLKVGYRRRVLNNLVSINLRTLKFLKILILEGYNFENKQFPEEIKELILLKHLSIQYSKIEELPSSVCNLPCLQLLNLDVYGRLGMPNTIYKLRRLKHLDLPRLQRVIGGKLKLEGLNELETLNWFNSRIHDTTHLIKLSKLQRLRALIYDDESLRMIVDHILKHQDQFRETRLSIGEGMTLENDSSTLLMKILRINSLSYLGILVRVGKLPAYELELWQSIVTLFLHGCYIEEDPMEILEKLPMLRELTLWPNSYVGREMVCQESGFSKLRNLSLMNFGNLEEWRVEERAMPSLSYLEIWGCEKLKMIPEGLKFITTLKRLKIHEMPEEFKDKARVVDGEEGEDYHKIKHIPFIDISW</sequence>
<comment type="caution">
    <text evidence="6">The sequence shown here is derived from an EMBL/GenBank/DDBJ whole genome shotgun (WGS) entry which is preliminary data.</text>
</comment>
<dbReference type="Proteomes" id="UP001293254">
    <property type="component" value="Unassembled WGS sequence"/>
</dbReference>
<dbReference type="Pfam" id="PF23598">
    <property type="entry name" value="LRR_14"/>
    <property type="match status" value="1"/>
</dbReference>
<evidence type="ECO:0000313" key="7">
    <source>
        <dbReference type="Proteomes" id="UP001293254"/>
    </source>
</evidence>
<dbReference type="AlphaFoldDB" id="A0AAE2CKA0"/>
<evidence type="ECO:0000259" key="4">
    <source>
        <dbReference type="Pfam" id="PF23559"/>
    </source>
</evidence>
<dbReference type="PANTHER" id="PTHR47186">
    <property type="entry name" value="LEUCINE-RICH REPEAT-CONTAINING PROTEIN 57"/>
    <property type="match status" value="1"/>
</dbReference>
<dbReference type="PANTHER" id="PTHR47186:SF3">
    <property type="entry name" value="OS09G0267800 PROTEIN"/>
    <property type="match status" value="1"/>
</dbReference>
<feature type="domain" description="Disease resistance R13L4/SHOC-2-like LRR" evidence="5">
    <location>
        <begin position="130"/>
        <end position="438"/>
    </location>
</feature>
<dbReference type="InterPro" id="IPR055414">
    <property type="entry name" value="LRR_R13L4/SHOC2-like"/>
</dbReference>
<evidence type="ECO:0000256" key="3">
    <source>
        <dbReference type="ARBA" id="ARBA00022840"/>
    </source>
</evidence>
<protein>
    <submittedName>
        <fullName evidence="6">Disease resistance protein</fullName>
    </submittedName>
</protein>
<organism evidence="6 7">
    <name type="scientific">Sesamum alatum</name>
    <dbReference type="NCBI Taxonomy" id="300844"/>
    <lineage>
        <taxon>Eukaryota</taxon>
        <taxon>Viridiplantae</taxon>
        <taxon>Streptophyta</taxon>
        <taxon>Embryophyta</taxon>
        <taxon>Tracheophyta</taxon>
        <taxon>Spermatophyta</taxon>
        <taxon>Magnoliopsida</taxon>
        <taxon>eudicotyledons</taxon>
        <taxon>Gunneridae</taxon>
        <taxon>Pentapetalae</taxon>
        <taxon>asterids</taxon>
        <taxon>lamiids</taxon>
        <taxon>Lamiales</taxon>
        <taxon>Pedaliaceae</taxon>
        <taxon>Sesamum</taxon>
    </lineage>
</organism>
<dbReference type="Pfam" id="PF23559">
    <property type="entry name" value="WHD_DRP"/>
    <property type="match status" value="1"/>
</dbReference>
<name>A0AAE2CKA0_9LAMI</name>
<evidence type="ECO:0000259" key="5">
    <source>
        <dbReference type="Pfam" id="PF23598"/>
    </source>
</evidence>
<keyword evidence="7" id="KW-1185">Reference proteome</keyword>
<evidence type="ECO:0000256" key="1">
    <source>
        <dbReference type="ARBA" id="ARBA00022737"/>
    </source>
</evidence>
<evidence type="ECO:0000256" key="2">
    <source>
        <dbReference type="ARBA" id="ARBA00022741"/>
    </source>
</evidence>
<dbReference type="InterPro" id="IPR032675">
    <property type="entry name" value="LRR_dom_sf"/>
</dbReference>
<accession>A0AAE2CKA0</accession>
<dbReference type="InterPro" id="IPR058922">
    <property type="entry name" value="WHD_DRP"/>
</dbReference>
<dbReference type="SUPFAM" id="SSF52058">
    <property type="entry name" value="L domain-like"/>
    <property type="match status" value="1"/>
</dbReference>
<feature type="domain" description="Disease resistance protein winged helix" evidence="4">
    <location>
        <begin position="1"/>
        <end position="60"/>
    </location>
</feature>
<keyword evidence="2" id="KW-0547">Nucleotide-binding</keyword>
<keyword evidence="3" id="KW-0067">ATP-binding</keyword>
<keyword evidence="1" id="KW-0677">Repeat</keyword>